<dbReference type="KEGG" id="vg:9887405"/>
<gene>
    <name evidence="1" type="ORF">crov003</name>
</gene>
<dbReference type="GeneID" id="9887405"/>
<name>E3T4C3_CROVB</name>
<organismHost>
    <name type="scientific">Cafeteria roenbergensis</name>
    <name type="common">Marine flagellate</name>
    <dbReference type="NCBI Taxonomy" id="33653"/>
</organismHost>
<keyword evidence="2" id="KW-1185">Reference proteome</keyword>
<dbReference type="EMBL" id="GU244497">
    <property type="protein sequence ID" value="ADO67036.1"/>
    <property type="molecule type" value="Genomic_DNA"/>
</dbReference>
<evidence type="ECO:0000313" key="2">
    <source>
        <dbReference type="Proteomes" id="UP000029781"/>
    </source>
</evidence>
<organism evidence="1 2">
    <name type="scientific">Cafeteria roenbergensis virus (strain BV-PW1)</name>
    <name type="common">CroV</name>
    <dbReference type="NCBI Taxonomy" id="693272"/>
    <lineage>
        <taxon>Viruses</taxon>
        <taxon>Varidnaviria</taxon>
        <taxon>Bamfordvirae</taxon>
        <taxon>Nucleocytoviricota</taxon>
        <taxon>Megaviricetes</taxon>
        <taxon>Imitervirales</taxon>
        <taxon>Mimiviridae</taxon>
        <taxon>Aliimimivirinae</taxon>
        <taxon>Rheavirus</taxon>
        <taxon>Rheavirus sinusmexicani</taxon>
    </lineage>
</organism>
<dbReference type="Proteomes" id="UP000029781">
    <property type="component" value="Segment"/>
</dbReference>
<accession>E3T4C3</accession>
<proteinExistence type="predicted"/>
<sequence>MSPYARTVRTYSFQTITPLYCCIPLTKEIIFTCLVQAHFPNVFGLHYVFGHTKRL</sequence>
<reference evidence="1 2" key="1">
    <citation type="journal article" date="2010" name="Proc. Natl. Acad. Sci. U.S.A.">
        <title>Giant virus with a remarkable complement of genes infects marine zooplankton.</title>
        <authorList>
            <person name="Fischer M.G."/>
            <person name="Allen M.J."/>
            <person name="Wilson W.H."/>
            <person name="Suttle C.A."/>
        </authorList>
    </citation>
    <scope>NUCLEOTIDE SEQUENCE [LARGE SCALE GENOMIC DNA]</scope>
    <source>
        <strain evidence="1 2">BV-PW1</strain>
    </source>
</reference>
<evidence type="ECO:0000313" key="1">
    <source>
        <dbReference type="EMBL" id="ADO67036.1"/>
    </source>
</evidence>
<dbReference type="RefSeq" id="YP_003969635.1">
    <property type="nucleotide sequence ID" value="NC_014637.1"/>
</dbReference>
<protein>
    <submittedName>
        <fullName evidence="1">Uncharacterized protein</fullName>
    </submittedName>
</protein>